<dbReference type="InterPro" id="IPR027969">
    <property type="entry name" value="Small_membr_AKAP"/>
</dbReference>
<evidence type="ECO:0000256" key="3">
    <source>
        <dbReference type="ARBA" id="ARBA00016882"/>
    </source>
</evidence>
<evidence type="ECO:0000256" key="4">
    <source>
        <dbReference type="ARBA" id="ARBA00022475"/>
    </source>
</evidence>
<dbReference type="eggNOG" id="ENOG502S8S1">
    <property type="taxonomic scope" value="Eukaryota"/>
</dbReference>
<dbReference type="FunCoup" id="A0A1S3A441">
    <property type="interactions" value="160"/>
</dbReference>
<keyword evidence="8" id="KW-0449">Lipoprotein</keyword>
<dbReference type="Pfam" id="PF15127">
    <property type="entry name" value="SmAKAP"/>
    <property type="match status" value="1"/>
</dbReference>
<evidence type="ECO:0000256" key="7">
    <source>
        <dbReference type="ARBA" id="ARBA00023139"/>
    </source>
</evidence>
<dbReference type="PANTHER" id="PTHR36471:SF1">
    <property type="entry name" value="SMALL MEMBRANE A-KINASE ANCHOR PROTEIN"/>
    <property type="match status" value="1"/>
</dbReference>
<dbReference type="RefSeq" id="XP_060033562.1">
    <property type="nucleotide sequence ID" value="XM_060177579.1"/>
</dbReference>
<evidence type="ECO:0000256" key="9">
    <source>
        <dbReference type="SAM" id="MobiDB-lite"/>
    </source>
</evidence>
<dbReference type="AlphaFoldDB" id="A0A1S3A441"/>
<keyword evidence="6" id="KW-0472">Membrane</keyword>
<name>A0A1S3A441_ERIEU</name>
<dbReference type="PANTHER" id="PTHR36471">
    <property type="entry name" value="SMALL MEMBRANE A-KINASE ANCHOR PROTEIN"/>
    <property type="match status" value="1"/>
</dbReference>
<dbReference type="RefSeq" id="XP_060033563.1">
    <property type="nucleotide sequence ID" value="XM_060177580.1"/>
</dbReference>
<dbReference type="GO" id="GO:0005886">
    <property type="term" value="C:plasma membrane"/>
    <property type="evidence" value="ECO:0007669"/>
    <property type="project" value="UniProtKB-SubCell"/>
</dbReference>
<organism evidence="10 11">
    <name type="scientific">Erinaceus europaeus</name>
    <name type="common">Western European hedgehog</name>
    <dbReference type="NCBI Taxonomy" id="9365"/>
    <lineage>
        <taxon>Eukaryota</taxon>
        <taxon>Metazoa</taxon>
        <taxon>Chordata</taxon>
        <taxon>Craniata</taxon>
        <taxon>Vertebrata</taxon>
        <taxon>Euteleostomi</taxon>
        <taxon>Mammalia</taxon>
        <taxon>Eutheria</taxon>
        <taxon>Laurasiatheria</taxon>
        <taxon>Eulipotyphla</taxon>
        <taxon>Erinaceidae</taxon>
        <taxon>Erinaceinae</taxon>
        <taxon>Erinaceus</taxon>
    </lineage>
</organism>
<dbReference type="RefSeq" id="XP_007529070.1">
    <property type="nucleotide sequence ID" value="XM_007529008.2"/>
</dbReference>
<dbReference type="GO" id="GO:0034237">
    <property type="term" value="F:protein kinase A regulatory subunit binding"/>
    <property type="evidence" value="ECO:0007669"/>
    <property type="project" value="InterPro"/>
</dbReference>
<dbReference type="OrthoDB" id="8907307at2759"/>
<comment type="similarity">
    <text evidence="2">Belongs to the small membrane AKAP family.</text>
</comment>
<dbReference type="InParanoid" id="A0A1S3A441"/>
<dbReference type="RefSeq" id="XP_060033561.1">
    <property type="nucleotide sequence ID" value="XM_060177578.1"/>
</dbReference>
<dbReference type="Proteomes" id="UP001652624">
    <property type="component" value="Chromosome 18"/>
</dbReference>
<comment type="subcellular location">
    <subcellularLocation>
        <location evidence="1">Cell membrane</location>
    </subcellularLocation>
</comment>
<feature type="compositionally biased region" description="Polar residues" evidence="9">
    <location>
        <begin position="1"/>
        <end position="12"/>
    </location>
</feature>
<evidence type="ECO:0000313" key="13">
    <source>
        <dbReference type="RefSeq" id="XP_060033562.1"/>
    </source>
</evidence>
<feature type="compositionally biased region" description="Basic and acidic residues" evidence="9">
    <location>
        <begin position="17"/>
        <end position="29"/>
    </location>
</feature>
<sequence>MGCMKSKQTFPFANTLEAEKRQESKESFISEEKILPAPPTPEIVQEEVAAEPPGPNVVVCEFANRLSHEILTDAIQQWASNNLKYHDIPYIESEGLDAAS</sequence>
<evidence type="ECO:0000256" key="5">
    <source>
        <dbReference type="ARBA" id="ARBA00022707"/>
    </source>
</evidence>
<reference evidence="11" key="1">
    <citation type="submission" date="2025-04" db="UniProtKB">
        <authorList>
            <consortium name="RefSeq"/>
        </authorList>
    </citation>
    <scope>IDENTIFICATION</scope>
</reference>
<evidence type="ECO:0000256" key="8">
    <source>
        <dbReference type="ARBA" id="ARBA00023288"/>
    </source>
</evidence>
<keyword evidence="7" id="KW-0564">Palmitate</keyword>
<keyword evidence="10" id="KW-1185">Reference proteome</keyword>
<dbReference type="GeneID" id="103118800"/>
<evidence type="ECO:0000313" key="10">
    <source>
        <dbReference type="Proteomes" id="UP001652624"/>
    </source>
</evidence>
<proteinExistence type="inferred from homology"/>
<evidence type="ECO:0000313" key="11">
    <source>
        <dbReference type="RefSeq" id="XP_007529070.1"/>
    </source>
</evidence>
<evidence type="ECO:0000256" key="6">
    <source>
        <dbReference type="ARBA" id="ARBA00023136"/>
    </source>
</evidence>
<evidence type="ECO:0000256" key="1">
    <source>
        <dbReference type="ARBA" id="ARBA00004236"/>
    </source>
</evidence>
<accession>A0A1S3A441</accession>
<evidence type="ECO:0000313" key="14">
    <source>
        <dbReference type="RefSeq" id="XP_060033563.1"/>
    </source>
</evidence>
<feature type="region of interest" description="Disordered" evidence="9">
    <location>
        <begin position="1"/>
        <end position="29"/>
    </location>
</feature>
<keyword evidence="4" id="KW-1003">Cell membrane</keyword>
<protein>
    <recommendedName>
        <fullName evidence="3">Small membrane A-kinase anchor protein</fullName>
    </recommendedName>
</protein>
<evidence type="ECO:0000313" key="12">
    <source>
        <dbReference type="RefSeq" id="XP_060033561.1"/>
    </source>
</evidence>
<keyword evidence="5" id="KW-0519">Myristate</keyword>
<gene>
    <name evidence="11" type="primary">LOC103118800</name>
    <name evidence="12 13 14" type="synonym">C18H2orf88</name>
</gene>
<evidence type="ECO:0000256" key="2">
    <source>
        <dbReference type="ARBA" id="ARBA00007307"/>
    </source>
</evidence>